<sequence length="114" mass="13017">MGLRYVLVNPEALGKLFFVKHVESIGKSQRRGRRSVTVATHEIYDLKNEKGSLSVRVPVSGALKGDFYDKEIRLINPRIVNRPAPYFNQTFERNEARNRLYLEADKIELVGGKA</sequence>
<organism evidence="1 2">
    <name type="scientific">Enterococcus faecalis ATCC 6055</name>
    <dbReference type="NCBI Taxonomy" id="1169311"/>
    <lineage>
        <taxon>Bacteria</taxon>
        <taxon>Bacillati</taxon>
        <taxon>Bacillota</taxon>
        <taxon>Bacilli</taxon>
        <taxon>Lactobacillales</taxon>
        <taxon>Enterococcaceae</taxon>
        <taxon>Enterococcus</taxon>
    </lineage>
</organism>
<dbReference type="EMBL" id="ASDZ01000027">
    <property type="protein sequence ID" value="EOK11365.1"/>
    <property type="molecule type" value="Genomic_DNA"/>
</dbReference>
<dbReference type="Proteomes" id="UP000013638">
    <property type="component" value="Unassembled WGS sequence"/>
</dbReference>
<gene>
    <name evidence="1" type="ORF">WOU_02110</name>
</gene>
<accession>R3KCJ5</accession>
<dbReference type="RefSeq" id="WP_010730220.1">
    <property type="nucleotide sequence ID" value="NZ_KB944862.1"/>
</dbReference>
<dbReference type="PATRIC" id="fig|1169311.3.peg.2081"/>
<proteinExistence type="predicted"/>
<dbReference type="Gene3D" id="2.40.50.390">
    <property type="entry name" value="Conjugative transposon protein, DUF961"/>
    <property type="match status" value="1"/>
</dbReference>
<evidence type="ECO:0008006" key="3">
    <source>
        <dbReference type="Google" id="ProtNLM"/>
    </source>
</evidence>
<name>R3KCJ5_ENTFL</name>
<evidence type="ECO:0000313" key="1">
    <source>
        <dbReference type="EMBL" id="EOK11365.1"/>
    </source>
</evidence>
<dbReference type="AlphaFoldDB" id="R3KCJ5"/>
<dbReference type="InterPro" id="IPR010365">
    <property type="entry name" value="DUF961"/>
</dbReference>
<reference evidence="1 2" key="1">
    <citation type="submission" date="2013-02" db="EMBL/GenBank/DDBJ databases">
        <title>The Genome Sequence of Enterococcus faecalis ATCC_6055.</title>
        <authorList>
            <consortium name="The Broad Institute Genome Sequencing Platform"/>
            <consortium name="The Broad Institute Genome Sequencing Center for Infectious Disease"/>
            <person name="Earl A.M."/>
            <person name="Gilmore M.S."/>
            <person name="Lebreton F."/>
            <person name="Walker B."/>
            <person name="Young S.K."/>
            <person name="Zeng Q."/>
            <person name="Gargeya S."/>
            <person name="Fitzgerald M."/>
            <person name="Haas B."/>
            <person name="Abouelleil A."/>
            <person name="Alvarado L."/>
            <person name="Arachchi H.M."/>
            <person name="Berlin A.M."/>
            <person name="Chapman S.B."/>
            <person name="Dewar J."/>
            <person name="Goldberg J."/>
            <person name="Griggs A."/>
            <person name="Gujja S."/>
            <person name="Hansen M."/>
            <person name="Howarth C."/>
            <person name="Imamovic A."/>
            <person name="Larimer J."/>
            <person name="McCowan C."/>
            <person name="Murphy C."/>
            <person name="Neiman D."/>
            <person name="Pearson M."/>
            <person name="Priest M."/>
            <person name="Roberts A."/>
            <person name="Saif S."/>
            <person name="Shea T."/>
            <person name="Sisk P."/>
            <person name="Sykes S."/>
            <person name="Wortman J."/>
            <person name="Nusbaum C."/>
            <person name="Birren B."/>
        </authorList>
    </citation>
    <scope>NUCLEOTIDE SEQUENCE [LARGE SCALE GENOMIC DNA]</scope>
    <source>
        <strain evidence="1 2">ATCC 6055</strain>
    </source>
</reference>
<dbReference type="HOGENOM" id="CLU_2117230_0_0_9"/>
<dbReference type="Pfam" id="PF06125">
    <property type="entry name" value="DUF961"/>
    <property type="match status" value="1"/>
</dbReference>
<evidence type="ECO:0000313" key="2">
    <source>
        <dbReference type="Proteomes" id="UP000013638"/>
    </source>
</evidence>
<protein>
    <recommendedName>
        <fullName evidence="3">Conjugative transposon protein</fullName>
    </recommendedName>
</protein>
<comment type="caution">
    <text evidence="1">The sequence shown here is derived from an EMBL/GenBank/DDBJ whole genome shotgun (WGS) entry which is preliminary data.</text>
</comment>
<dbReference type="InterPro" id="IPR038620">
    <property type="entry name" value="YdcP-like_sf"/>
</dbReference>